<comment type="caution">
    <text evidence="1">The sequence shown here is derived from an EMBL/GenBank/DDBJ whole genome shotgun (WGS) entry which is preliminary data.</text>
</comment>
<evidence type="ECO:0000313" key="1">
    <source>
        <dbReference type="EMBL" id="CAG8851627.1"/>
    </source>
</evidence>
<accession>A0ABN7XBJ9</accession>
<reference evidence="1 2" key="1">
    <citation type="submission" date="2021-06" db="EMBL/GenBank/DDBJ databases">
        <authorList>
            <person name="Kallberg Y."/>
            <person name="Tangrot J."/>
            <person name="Rosling A."/>
        </authorList>
    </citation>
    <scope>NUCLEOTIDE SEQUENCE [LARGE SCALE GENOMIC DNA]</scope>
    <source>
        <strain evidence="1 2">120-4 pot B 10/14</strain>
    </source>
</reference>
<sequence>MYCTERTRFNNNISIDKKLEKKLNLNKEKYYMIIGCPELTTISIALEIKSNNLKLEKNINRYTLQVSYINILNTWT</sequence>
<gene>
    <name evidence="1" type="ORF">GMARGA_LOCUS40836</name>
</gene>
<keyword evidence="2" id="KW-1185">Reference proteome</keyword>
<dbReference type="Proteomes" id="UP000789901">
    <property type="component" value="Unassembled WGS sequence"/>
</dbReference>
<protein>
    <submittedName>
        <fullName evidence="1">28297_t:CDS:1</fullName>
    </submittedName>
</protein>
<dbReference type="EMBL" id="CAJVQB010107075">
    <property type="protein sequence ID" value="CAG8851627.1"/>
    <property type="molecule type" value="Genomic_DNA"/>
</dbReference>
<name>A0ABN7XBJ9_GIGMA</name>
<organism evidence="1 2">
    <name type="scientific">Gigaspora margarita</name>
    <dbReference type="NCBI Taxonomy" id="4874"/>
    <lineage>
        <taxon>Eukaryota</taxon>
        <taxon>Fungi</taxon>
        <taxon>Fungi incertae sedis</taxon>
        <taxon>Mucoromycota</taxon>
        <taxon>Glomeromycotina</taxon>
        <taxon>Glomeromycetes</taxon>
        <taxon>Diversisporales</taxon>
        <taxon>Gigasporaceae</taxon>
        <taxon>Gigaspora</taxon>
    </lineage>
</organism>
<feature type="non-terminal residue" evidence="1">
    <location>
        <position position="76"/>
    </location>
</feature>
<evidence type="ECO:0000313" key="2">
    <source>
        <dbReference type="Proteomes" id="UP000789901"/>
    </source>
</evidence>
<proteinExistence type="predicted"/>